<dbReference type="Proteomes" id="UP000053097">
    <property type="component" value="Unassembled WGS sequence"/>
</dbReference>
<dbReference type="InterPro" id="IPR036397">
    <property type="entry name" value="RNaseH_sf"/>
</dbReference>
<dbReference type="GO" id="GO:0003676">
    <property type="term" value="F:nucleic acid binding"/>
    <property type="evidence" value="ECO:0007669"/>
    <property type="project" value="InterPro"/>
</dbReference>
<evidence type="ECO:0000313" key="1">
    <source>
        <dbReference type="EMBL" id="EZA53500.1"/>
    </source>
</evidence>
<dbReference type="Gene3D" id="3.30.420.10">
    <property type="entry name" value="Ribonuclease H-like superfamily/Ribonuclease H"/>
    <property type="match status" value="1"/>
</dbReference>
<sequence length="142" mass="16528">RNVNGEGYRTFLRDKLVDLLNEVPLESRVNMWFQQDGHPAHTAKATRTLLDEKFGTHWIGLHGPHEWPPRSPDLTPLDFFLWGNLKQQVYATPPANVQDLKDRIVRICRTISPEILQRVRNSILDRAILCERMEGGHFEHLL</sequence>
<reference evidence="1 2" key="1">
    <citation type="journal article" date="2014" name="Curr. Biol.">
        <title>The genome of the clonal raider ant Cerapachys biroi.</title>
        <authorList>
            <person name="Oxley P.R."/>
            <person name="Ji L."/>
            <person name="Fetter-Pruneda I."/>
            <person name="McKenzie S.K."/>
            <person name="Li C."/>
            <person name="Hu H."/>
            <person name="Zhang G."/>
            <person name="Kronauer D.J."/>
        </authorList>
    </citation>
    <scope>NUCLEOTIDE SEQUENCE [LARGE SCALE GENOMIC DNA]</scope>
</reference>
<evidence type="ECO:0000313" key="2">
    <source>
        <dbReference type="Proteomes" id="UP000053097"/>
    </source>
</evidence>
<name>A0A026WBR6_OOCBI</name>
<keyword evidence="2" id="KW-1185">Reference proteome</keyword>
<protein>
    <recommendedName>
        <fullName evidence="3">Tc1-like transposase DDE domain-containing protein</fullName>
    </recommendedName>
</protein>
<organism evidence="1 2">
    <name type="scientific">Ooceraea biroi</name>
    <name type="common">Clonal raider ant</name>
    <name type="synonym">Cerapachys biroi</name>
    <dbReference type="NCBI Taxonomy" id="2015173"/>
    <lineage>
        <taxon>Eukaryota</taxon>
        <taxon>Metazoa</taxon>
        <taxon>Ecdysozoa</taxon>
        <taxon>Arthropoda</taxon>
        <taxon>Hexapoda</taxon>
        <taxon>Insecta</taxon>
        <taxon>Pterygota</taxon>
        <taxon>Neoptera</taxon>
        <taxon>Endopterygota</taxon>
        <taxon>Hymenoptera</taxon>
        <taxon>Apocrita</taxon>
        <taxon>Aculeata</taxon>
        <taxon>Formicoidea</taxon>
        <taxon>Formicidae</taxon>
        <taxon>Dorylinae</taxon>
        <taxon>Ooceraea</taxon>
    </lineage>
</organism>
<accession>A0A026WBR6</accession>
<dbReference type="OrthoDB" id="9986793at2759"/>
<evidence type="ECO:0008006" key="3">
    <source>
        <dbReference type="Google" id="ProtNLM"/>
    </source>
</evidence>
<dbReference type="AlphaFoldDB" id="A0A026WBR6"/>
<proteinExistence type="predicted"/>
<feature type="non-terminal residue" evidence="1">
    <location>
        <position position="1"/>
    </location>
</feature>
<dbReference type="EMBL" id="KK107289">
    <property type="protein sequence ID" value="EZA53500.1"/>
    <property type="molecule type" value="Genomic_DNA"/>
</dbReference>
<gene>
    <name evidence="1" type="ORF">X777_07305</name>
</gene>
<dbReference type="OMA" id="ENWIERC"/>
<dbReference type="PANTHER" id="PTHR47326">
    <property type="entry name" value="TRANSPOSABLE ELEMENT TC3 TRANSPOSASE-LIKE PROTEIN"/>
    <property type="match status" value="1"/>
</dbReference>
<dbReference type="PANTHER" id="PTHR47326:SF1">
    <property type="entry name" value="HTH PSQ-TYPE DOMAIN-CONTAINING PROTEIN"/>
    <property type="match status" value="1"/>
</dbReference>